<dbReference type="InterPro" id="IPR007627">
    <property type="entry name" value="RNA_pol_sigma70_r2"/>
</dbReference>
<dbReference type="Gene3D" id="1.10.601.10">
    <property type="entry name" value="RNA Polymerase Primary Sigma Factor"/>
    <property type="match status" value="1"/>
</dbReference>
<keyword evidence="1 6" id="KW-0963">Cytoplasm</keyword>
<dbReference type="InterPro" id="IPR014284">
    <property type="entry name" value="RNA_pol_sigma-70_dom"/>
</dbReference>
<dbReference type="Pfam" id="PF00140">
    <property type="entry name" value="Sigma70_r1_2"/>
    <property type="match status" value="1"/>
</dbReference>
<feature type="region of interest" description="Sigma-70 factor domain-2" evidence="6">
    <location>
        <begin position="90"/>
        <end position="160"/>
    </location>
</feature>
<evidence type="ECO:0000313" key="9">
    <source>
        <dbReference type="EMBL" id="UXY14013.1"/>
    </source>
</evidence>
<dbReference type="PANTHER" id="PTHR30603:SF67">
    <property type="entry name" value="RNA POLYMERASE SIGMA FACTOR RPOS"/>
    <property type="match status" value="1"/>
</dbReference>
<comment type="similarity">
    <text evidence="6">Belongs to the sigma-70 factor family. RpoS subfamily.</text>
</comment>
<dbReference type="PROSITE" id="PS00716">
    <property type="entry name" value="SIGMA70_2"/>
    <property type="match status" value="1"/>
</dbReference>
<dbReference type="PANTHER" id="PTHR30603">
    <property type="entry name" value="RNA POLYMERASE SIGMA FACTOR RPO"/>
    <property type="match status" value="1"/>
</dbReference>
<proteinExistence type="inferred from homology"/>
<dbReference type="SUPFAM" id="SSF88946">
    <property type="entry name" value="Sigma2 domain of RNA polymerase sigma factors"/>
    <property type="match status" value="1"/>
</dbReference>
<keyword evidence="2 6" id="KW-0805">Transcription regulation</keyword>
<keyword evidence="4 6" id="KW-0238">DNA-binding</keyword>
<feature type="DNA-binding region" description="H-T-H motif" evidence="6">
    <location>
        <begin position="284"/>
        <end position="303"/>
    </location>
</feature>
<feature type="region of interest" description="Sigma-70 factor domain-1" evidence="6">
    <location>
        <begin position="52"/>
        <end position="85"/>
    </location>
</feature>
<dbReference type="Pfam" id="PF04542">
    <property type="entry name" value="Sigma70_r2"/>
    <property type="match status" value="1"/>
</dbReference>
<dbReference type="PROSITE" id="PS00715">
    <property type="entry name" value="SIGMA70_1"/>
    <property type="match status" value="1"/>
</dbReference>
<dbReference type="RefSeq" id="WP_263123311.1">
    <property type="nucleotide sequence ID" value="NZ_CP106753.1"/>
</dbReference>
<evidence type="ECO:0000313" key="10">
    <source>
        <dbReference type="Proteomes" id="UP001061302"/>
    </source>
</evidence>
<dbReference type="SUPFAM" id="SSF88659">
    <property type="entry name" value="Sigma3 and sigma4 domains of RNA polymerase sigma factors"/>
    <property type="match status" value="2"/>
</dbReference>
<dbReference type="NCBIfam" id="NF004207">
    <property type="entry name" value="PRK05657.1"/>
    <property type="match status" value="1"/>
</dbReference>
<feature type="region of interest" description="Sigma-70 factor domain-4" evidence="6">
    <location>
        <begin position="258"/>
        <end position="311"/>
    </location>
</feature>
<dbReference type="Pfam" id="PF04545">
    <property type="entry name" value="Sigma70_r4"/>
    <property type="match status" value="1"/>
</dbReference>
<keyword evidence="3 6" id="KW-0731">Sigma factor</keyword>
<feature type="region of interest" description="Sigma-70 factor domain-3" evidence="6">
    <location>
        <begin position="170"/>
        <end position="245"/>
    </location>
</feature>
<name>A0ABY6DIF2_9NEIS</name>
<dbReference type="InterPro" id="IPR000943">
    <property type="entry name" value="RNA_pol_sigma70"/>
</dbReference>
<feature type="domain" description="RNA polymerase sigma-70" evidence="7">
    <location>
        <begin position="114"/>
        <end position="127"/>
    </location>
</feature>
<evidence type="ECO:0000256" key="3">
    <source>
        <dbReference type="ARBA" id="ARBA00023082"/>
    </source>
</evidence>
<dbReference type="PRINTS" id="PR00046">
    <property type="entry name" value="SIGMA70FCT"/>
</dbReference>
<evidence type="ECO:0000256" key="5">
    <source>
        <dbReference type="ARBA" id="ARBA00023163"/>
    </source>
</evidence>
<accession>A0ABY6DIF2</accession>
<dbReference type="CDD" id="cd06171">
    <property type="entry name" value="Sigma70_r4"/>
    <property type="match status" value="1"/>
</dbReference>
<keyword evidence="10" id="KW-1185">Reference proteome</keyword>
<feature type="short sequence motif" description="Interaction with polymerase core subunit RpoC" evidence="6">
    <location>
        <begin position="114"/>
        <end position="117"/>
    </location>
</feature>
<evidence type="ECO:0000259" key="8">
    <source>
        <dbReference type="PROSITE" id="PS00716"/>
    </source>
</evidence>
<dbReference type="HAMAP" id="MF_00959">
    <property type="entry name" value="Sigma70_RpoS"/>
    <property type="match status" value="1"/>
</dbReference>
<comment type="subunit">
    <text evidence="6">Interacts with the RNA polymerase core enzyme.</text>
</comment>
<protein>
    <recommendedName>
        <fullName evidence="6">RNA polymerase sigma factor RpoS</fullName>
    </recommendedName>
    <alternativeName>
        <fullName evidence="6">Sigma S</fullName>
    </alternativeName>
    <alternativeName>
        <fullName evidence="6">Sigma-38</fullName>
    </alternativeName>
</protein>
<dbReference type="InterPro" id="IPR012761">
    <property type="entry name" value="RNA_pol_sigma_RpoS"/>
</dbReference>
<dbReference type="InterPro" id="IPR050239">
    <property type="entry name" value="Sigma-70_RNA_pol_init_factors"/>
</dbReference>
<evidence type="ECO:0000256" key="2">
    <source>
        <dbReference type="ARBA" id="ARBA00023015"/>
    </source>
</evidence>
<dbReference type="InterPro" id="IPR036388">
    <property type="entry name" value="WH-like_DNA-bd_sf"/>
</dbReference>
<evidence type="ECO:0000256" key="4">
    <source>
        <dbReference type="ARBA" id="ARBA00023125"/>
    </source>
</evidence>
<dbReference type="Pfam" id="PF04539">
    <property type="entry name" value="Sigma70_r3"/>
    <property type="match status" value="1"/>
</dbReference>
<dbReference type="InterPro" id="IPR013325">
    <property type="entry name" value="RNA_pol_sigma_r2"/>
</dbReference>
<dbReference type="Proteomes" id="UP001061302">
    <property type="component" value="Chromosome"/>
</dbReference>
<dbReference type="InterPro" id="IPR007624">
    <property type="entry name" value="RNA_pol_sigma70_r3"/>
</dbReference>
<evidence type="ECO:0000259" key="7">
    <source>
        <dbReference type="PROSITE" id="PS00715"/>
    </source>
</evidence>
<organism evidence="9 10">
    <name type="scientific">Chitiniphilus purpureus</name>
    <dbReference type="NCBI Taxonomy" id="2981137"/>
    <lineage>
        <taxon>Bacteria</taxon>
        <taxon>Pseudomonadati</taxon>
        <taxon>Pseudomonadota</taxon>
        <taxon>Betaproteobacteria</taxon>
        <taxon>Neisseriales</taxon>
        <taxon>Chitinibacteraceae</taxon>
        <taxon>Chitiniphilus</taxon>
    </lineage>
</organism>
<comment type="subcellular location">
    <subcellularLocation>
        <location evidence="6">Cytoplasm</location>
    </subcellularLocation>
</comment>
<dbReference type="EMBL" id="CP106753">
    <property type="protein sequence ID" value="UXY14013.1"/>
    <property type="molecule type" value="Genomic_DNA"/>
</dbReference>
<feature type="domain" description="RNA polymerase sigma-70" evidence="8">
    <location>
        <begin position="283"/>
        <end position="309"/>
    </location>
</feature>
<dbReference type="InterPro" id="IPR009042">
    <property type="entry name" value="RNA_pol_sigma70_r1_2"/>
</dbReference>
<dbReference type="InterPro" id="IPR013324">
    <property type="entry name" value="RNA_pol_sigma_r3/r4-like"/>
</dbReference>
<dbReference type="InterPro" id="IPR007630">
    <property type="entry name" value="RNA_pol_sigma70_r4"/>
</dbReference>
<evidence type="ECO:0000256" key="6">
    <source>
        <dbReference type="HAMAP-Rule" id="MF_00959"/>
    </source>
</evidence>
<evidence type="ECO:0000256" key="1">
    <source>
        <dbReference type="ARBA" id="ARBA00022490"/>
    </source>
</evidence>
<dbReference type="NCBIfam" id="TIGR02394">
    <property type="entry name" value="rpoS_proteo"/>
    <property type="match status" value="1"/>
</dbReference>
<gene>
    <name evidence="6 9" type="primary">rpoS</name>
    <name evidence="9" type="ORF">N8I74_11835</name>
</gene>
<dbReference type="NCBIfam" id="TIGR02937">
    <property type="entry name" value="sigma70-ECF"/>
    <property type="match status" value="1"/>
</dbReference>
<sequence length="324" mass="37473">MNDQIDILEDNDVIEREEDLDLNEAEQDGEAELERNVAEEAESTYSYESTGDVTQIYLNEIGHSPLLTPDQERALARRVVQGDFEARQKMIEHNLRLVVNIAKHYINRGMTLLDLIEEGNIGLMHALEKFDPERGFRFSTYATWWIRQSIERAIMNQSRTIRLPVHVIKELNVYLRAQRHLEASLGHEPSLEDIAHLVGKGVEDVRRVMGLNERVASLDAPLDIDPMLTIGESIPDDQHDGPEAILQSAEVERYVKEWLKQLNDKQRMVIERRYGLNGYEICTLEDLAASLNLTRERVRQIQIEALEQLRRILRRYGVSRDVVL</sequence>
<reference evidence="9" key="1">
    <citation type="submission" date="2022-10" db="EMBL/GenBank/DDBJ databases">
        <title>Chitiniphilus purpureus sp. nov., a novel chitin-degrading bacterium isolated from crawfish pond sediment.</title>
        <authorList>
            <person name="Li K."/>
        </authorList>
    </citation>
    <scope>NUCLEOTIDE SEQUENCE</scope>
    <source>
        <strain evidence="9">CD1</strain>
    </source>
</reference>
<keyword evidence="5 6" id="KW-0804">Transcription</keyword>
<comment type="function">
    <text evidence="6">Sigma factors are initiation factors that promote the attachment of RNA polymerase to specific initiation sites and are then released. This sigma factor is the master transcriptional regulator of the stationary phase and the general stress response.</text>
</comment>
<dbReference type="Gene3D" id="1.10.10.10">
    <property type="entry name" value="Winged helix-like DNA-binding domain superfamily/Winged helix DNA-binding domain"/>
    <property type="match status" value="2"/>
</dbReference>